<proteinExistence type="predicted"/>
<evidence type="ECO:0000256" key="5">
    <source>
        <dbReference type="ARBA" id="ARBA00023002"/>
    </source>
</evidence>
<accession>A0AB34INE1</accession>
<keyword evidence="6" id="KW-0408">Iron</keyword>
<keyword evidence="9" id="KW-1185">Reference proteome</keyword>
<dbReference type="AlphaFoldDB" id="A0AB34INE1"/>
<evidence type="ECO:0000256" key="4">
    <source>
        <dbReference type="ARBA" id="ARBA00022964"/>
    </source>
</evidence>
<reference evidence="8 9" key="1">
    <citation type="journal article" date="2024" name="Science">
        <title>Giant polyketide synthase enzymes in the biosynthesis of giant marine polyether toxins.</title>
        <authorList>
            <person name="Fallon T.R."/>
            <person name="Shende V.V."/>
            <person name="Wierzbicki I.H."/>
            <person name="Pendleton A.L."/>
            <person name="Watervoot N.F."/>
            <person name="Auber R.P."/>
            <person name="Gonzalez D.J."/>
            <person name="Wisecaver J.H."/>
            <person name="Moore B.S."/>
        </authorList>
    </citation>
    <scope>NUCLEOTIDE SEQUENCE [LARGE SCALE GENOMIC DNA]</scope>
    <source>
        <strain evidence="8 9">12B1</strain>
    </source>
</reference>
<name>A0AB34INE1_PRYPA</name>
<dbReference type="Gene3D" id="2.60.120.620">
    <property type="entry name" value="q2cbj1_9rhob like domain"/>
    <property type="match status" value="1"/>
</dbReference>
<evidence type="ECO:0000256" key="6">
    <source>
        <dbReference type="ARBA" id="ARBA00023004"/>
    </source>
</evidence>
<comment type="caution">
    <text evidence="8">The sequence shown here is derived from an EMBL/GenBank/DDBJ whole genome shotgun (WGS) entry which is preliminary data.</text>
</comment>
<dbReference type="GO" id="GO:0008198">
    <property type="term" value="F:ferrous iron binding"/>
    <property type="evidence" value="ECO:0007669"/>
    <property type="project" value="TreeGrafter"/>
</dbReference>
<dbReference type="GO" id="GO:0031543">
    <property type="term" value="F:peptidyl-proline dioxygenase activity"/>
    <property type="evidence" value="ECO:0007669"/>
    <property type="project" value="TreeGrafter"/>
</dbReference>
<dbReference type="PANTHER" id="PTHR12907">
    <property type="entry name" value="EGL NINE HOMOLOG-RELATED"/>
    <property type="match status" value="1"/>
</dbReference>
<dbReference type="Proteomes" id="UP001515480">
    <property type="component" value="Unassembled WGS sequence"/>
</dbReference>
<feature type="domain" description="Fe2OG dioxygenase" evidence="7">
    <location>
        <begin position="204"/>
        <end position="331"/>
    </location>
</feature>
<dbReference type="Pfam" id="PF13640">
    <property type="entry name" value="2OG-FeII_Oxy_3"/>
    <property type="match status" value="1"/>
</dbReference>
<dbReference type="SMART" id="SM00702">
    <property type="entry name" value="P4Hc"/>
    <property type="match status" value="1"/>
</dbReference>
<organism evidence="8 9">
    <name type="scientific">Prymnesium parvum</name>
    <name type="common">Toxic golden alga</name>
    <dbReference type="NCBI Taxonomy" id="97485"/>
    <lineage>
        <taxon>Eukaryota</taxon>
        <taxon>Haptista</taxon>
        <taxon>Haptophyta</taxon>
        <taxon>Prymnesiophyceae</taxon>
        <taxon>Prymnesiales</taxon>
        <taxon>Prymnesiaceae</taxon>
        <taxon>Prymnesium</taxon>
    </lineage>
</organism>
<keyword evidence="2" id="KW-0479">Metal-binding</keyword>
<dbReference type="PROSITE" id="PS51471">
    <property type="entry name" value="FE2OG_OXY"/>
    <property type="match status" value="1"/>
</dbReference>
<sequence length="354" mass="38460">MEFVPPWPPTPLATRRLAVETYCEGERLCDAGDHAAGIPLLRKAGRLAWELEGEAWPQWAEAMRASPPLPPPPPPLLDRSTRSWPTELTYLHAAAGDVWWRHATARHAIASALTRHGTVLLDDFAAERMAAARAECERAALRPARLRAEGGGLVVPEAAVRGDQIAWVGGEAQWQAVRAVARLVDELVCSVRLELGGAAARIRSRMAPMVARYASGAAFARHADNHCLRGEGKFCDSRVLTAVLYLSSDDWDASAHGGCLRLYRPAAGAEGEQPFDSEANAAADDDDVLMDVAPIADRLCLFFADLRCPHEVLPVTREDGMRAACTVWYCEGDESSFPLPLEVEPTAGGEEVRD</sequence>
<dbReference type="InterPro" id="IPR006620">
    <property type="entry name" value="Pro_4_hyd_alph"/>
</dbReference>
<evidence type="ECO:0000259" key="7">
    <source>
        <dbReference type="PROSITE" id="PS51471"/>
    </source>
</evidence>
<evidence type="ECO:0000256" key="3">
    <source>
        <dbReference type="ARBA" id="ARBA00022896"/>
    </source>
</evidence>
<comment type="cofactor">
    <cofactor evidence="1">
        <name>L-ascorbate</name>
        <dbReference type="ChEBI" id="CHEBI:38290"/>
    </cofactor>
</comment>
<dbReference type="InterPro" id="IPR044862">
    <property type="entry name" value="Pro_4_hyd_alph_FE2OG_OXY"/>
</dbReference>
<evidence type="ECO:0000256" key="2">
    <source>
        <dbReference type="ARBA" id="ARBA00022723"/>
    </source>
</evidence>
<dbReference type="GO" id="GO:0031418">
    <property type="term" value="F:L-ascorbic acid binding"/>
    <property type="evidence" value="ECO:0007669"/>
    <property type="project" value="UniProtKB-KW"/>
</dbReference>
<evidence type="ECO:0000256" key="1">
    <source>
        <dbReference type="ARBA" id="ARBA00001961"/>
    </source>
</evidence>
<keyword evidence="3" id="KW-0847">Vitamin C</keyword>
<dbReference type="GO" id="GO:0071456">
    <property type="term" value="P:cellular response to hypoxia"/>
    <property type="evidence" value="ECO:0007669"/>
    <property type="project" value="TreeGrafter"/>
</dbReference>
<evidence type="ECO:0000313" key="8">
    <source>
        <dbReference type="EMBL" id="KAL1503475.1"/>
    </source>
</evidence>
<gene>
    <name evidence="8" type="ORF">AB1Y20_011959</name>
</gene>
<evidence type="ECO:0000313" key="9">
    <source>
        <dbReference type="Proteomes" id="UP001515480"/>
    </source>
</evidence>
<dbReference type="PANTHER" id="PTHR12907:SF26">
    <property type="entry name" value="HIF PROLYL HYDROXYLASE, ISOFORM C"/>
    <property type="match status" value="1"/>
</dbReference>
<dbReference type="EMBL" id="JBGBPQ010000021">
    <property type="protein sequence ID" value="KAL1503475.1"/>
    <property type="molecule type" value="Genomic_DNA"/>
</dbReference>
<protein>
    <recommendedName>
        <fullName evidence="7">Fe2OG dioxygenase domain-containing protein</fullName>
    </recommendedName>
</protein>
<dbReference type="InterPro" id="IPR005123">
    <property type="entry name" value="Oxoglu/Fe-dep_dioxygenase_dom"/>
</dbReference>
<keyword evidence="5" id="KW-0560">Oxidoreductase</keyword>
<keyword evidence="4" id="KW-0223">Dioxygenase</keyword>
<dbReference type="InterPro" id="IPR051559">
    <property type="entry name" value="HIF_prolyl_hydroxylases"/>
</dbReference>